<dbReference type="EMBL" id="CP013140">
    <property type="protein sequence ID" value="ALN56330.1"/>
    <property type="molecule type" value="Genomic_DNA"/>
</dbReference>
<gene>
    <name evidence="1" type="ORF">GLE_0972</name>
</gene>
<accession>A0A0S2DCV7</accession>
<protein>
    <submittedName>
        <fullName evidence="1">Uncharacterized protein</fullName>
    </submittedName>
</protein>
<reference evidence="1 2" key="1">
    <citation type="submission" date="2015-11" db="EMBL/GenBank/DDBJ databases">
        <title>Genome sequences of Lysobacter enzymogenes strain C3 and Lysobacter antibioticus ATCC 29479.</title>
        <authorList>
            <person name="Kobayashi D.Y."/>
        </authorList>
    </citation>
    <scope>NUCLEOTIDE SEQUENCE [LARGE SCALE GENOMIC DNA]</scope>
    <source>
        <strain evidence="1 2">C3</strain>
    </source>
</reference>
<dbReference type="AlphaFoldDB" id="A0A0S2DCV7"/>
<name>A0A0S2DCV7_LYSEN</name>
<evidence type="ECO:0000313" key="1">
    <source>
        <dbReference type="EMBL" id="ALN56330.1"/>
    </source>
</evidence>
<evidence type="ECO:0000313" key="2">
    <source>
        <dbReference type="Proteomes" id="UP000061569"/>
    </source>
</evidence>
<dbReference type="KEGG" id="lez:GLE_0972"/>
<sequence length="50" mass="5488">MRSEQGRSGVPGCSSQDGEHAAYLVDQRFYFWQIGGSQPAYPLANQQLGV</sequence>
<proteinExistence type="predicted"/>
<dbReference type="Proteomes" id="UP000061569">
    <property type="component" value="Chromosome"/>
</dbReference>
<dbReference type="STRING" id="69.GLE_0972"/>
<organism evidence="1 2">
    <name type="scientific">Lysobacter enzymogenes</name>
    <dbReference type="NCBI Taxonomy" id="69"/>
    <lineage>
        <taxon>Bacteria</taxon>
        <taxon>Pseudomonadati</taxon>
        <taxon>Pseudomonadota</taxon>
        <taxon>Gammaproteobacteria</taxon>
        <taxon>Lysobacterales</taxon>
        <taxon>Lysobacteraceae</taxon>
        <taxon>Lysobacter</taxon>
    </lineage>
</organism>
<dbReference type="PATRIC" id="fig|69.6.peg.959"/>